<feature type="transmembrane region" description="Helical" evidence="4">
    <location>
        <begin position="327"/>
        <end position="347"/>
    </location>
</feature>
<evidence type="ECO:0000313" key="6">
    <source>
        <dbReference type="Proteomes" id="UP000054662"/>
    </source>
</evidence>
<protein>
    <submittedName>
        <fullName evidence="5">Major Facilitator Superfamily protein</fullName>
    </submittedName>
</protein>
<feature type="transmembrane region" description="Helical" evidence="4">
    <location>
        <begin position="424"/>
        <end position="446"/>
    </location>
</feature>
<feature type="transmembrane region" description="Helical" evidence="4">
    <location>
        <begin position="113"/>
        <end position="131"/>
    </location>
</feature>
<feature type="transmembrane region" description="Helical" evidence="4">
    <location>
        <begin position="209"/>
        <end position="229"/>
    </location>
</feature>
<proteinExistence type="predicted"/>
<keyword evidence="3 4" id="KW-0472">Membrane</keyword>
<evidence type="ECO:0000256" key="3">
    <source>
        <dbReference type="ARBA" id="ARBA00023136"/>
    </source>
</evidence>
<reference evidence="5 6" key="1">
    <citation type="submission" date="2015-11" db="EMBL/GenBank/DDBJ databases">
        <title>Genomic analysis of 38 Legionella species identifies large and diverse effector repertoires.</title>
        <authorList>
            <person name="Burstein D."/>
            <person name="Amaro F."/>
            <person name="Zusman T."/>
            <person name="Lifshitz Z."/>
            <person name="Cohen O."/>
            <person name="Gilbert J.A."/>
            <person name="Pupko T."/>
            <person name="Shuman H.A."/>
            <person name="Segal G."/>
        </authorList>
    </citation>
    <scope>NUCLEOTIDE SEQUENCE [LARGE SCALE GENOMIC DNA]</scope>
    <source>
        <strain evidence="5 6">ATCC 49508</strain>
    </source>
</reference>
<dbReference type="RefSeq" id="WP_058493889.1">
    <property type="nucleotide sequence ID" value="NZ_CBCRUR010000008.1"/>
</dbReference>
<keyword evidence="1 4" id="KW-0812">Transmembrane</keyword>
<evidence type="ECO:0000256" key="4">
    <source>
        <dbReference type="SAM" id="Phobius"/>
    </source>
</evidence>
<dbReference type="PATRIC" id="fig|45076.6.peg.2330"/>
<keyword evidence="6" id="KW-1185">Reference proteome</keyword>
<feature type="transmembrane region" description="Helical" evidence="4">
    <location>
        <begin position="354"/>
        <end position="373"/>
    </location>
</feature>
<dbReference type="InterPro" id="IPR036259">
    <property type="entry name" value="MFS_trans_sf"/>
</dbReference>
<dbReference type="CDD" id="cd06174">
    <property type="entry name" value="MFS"/>
    <property type="match status" value="1"/>
</dbReference>
<accession>A0A0W1A6H5</accession>
<dbReference type="Gene3D" id="1.20.1250.20">
    <property type="entry name" value="MFS general substrate transporter like domains"/>
    <property type="match status" value="1"/>
</dbReference>
<organism evidence="5 6">
    <name type="scientific">Legionella worsleiensis</name>
    <dbReference type="NCBI Taxonomy" id="45076"/>
    <lineage>
        <taxon>Bacteria</taxon>
        <taxon>Pseudomonadati</taxon>
        <taxon>Pseudomonadota</taxon>
        <taxon>Gammaproteobacteria</taxon>
        <taxon>Legionellales</taxon>
        <taxon>Legionellaceae</taxon>
        <taxon>Legionella</taxon>
    </lineage>
</organism>
<dbReference type="GO" id="GO:0022857">
    <property type="term" value="F:transmembrane transporter activity"/>
    <property type="evidence" value="ECO:0007669"/>
    <property type="project" value="InterPro"/>
</dbReference>
<feature type="transmembrane region" description="Helical" evidence="4">
    <location>
        <begin position="287"/>
        <end position="307"/>
    </location>
</feature>
<dbReference type="SUPFAM" id="SSF103473">
    <property type="entry name" value="MFS general substrate transporter"/>
    <property type="match status" value="1"/>
</dbReference>
<feature type="transmembrane region" description="Helical" evidence="4">
    <location>
        <begin position="79"/>
        <end position="101"/>
    </location>
</feature>
<dbReference type="InterPro" id="IPR011701">
    <property type="entry name" value="MFS"/>
</dbReference>
<evidence type="ECO:0000313" key="5">
    <source>
        <dbReference type="EMBL" id="KTD76902.1"/>
    </source>
</evidence>
<evidence type="ECO:0000256" key="2">
    <source>
        <dbReference type="ARBA" id="ARBA00022989"/>
    </source>
</evidence>
<dbReference type="STRING" id="45076.Lwor_2127"/>
<gene>
    <name evidence="5" type="ORF">Lwor_2127</name>
</gene>
<dbReference type="Proteomes" id="UP000054662">
    <property type="component" value="Unassembled WGS sequence"/>
</dbReference>
<feature type="transmembrane region" description="Helical" evidence="4">
    <location>
        <begin position="458"/>
        <end position="480"/>
    </location>
</feature>
<dbReference type="OrthoDB" id="5653047at2"/>
<evidence type="ECO:0000256" key="1">
    <source>
        <dbReference type="ARBA" id="ARBA00022692"/>
    </source>
</evidence>
<dbReference type="AlphaFoldDB" id="A0A0W1A6H5"/>
<feature type="transmembrane region" description="Helical" evidence="4">
    <location>
        <begin position="143"/>
        <end position="164"/>
    </location>
</feature>
<sequence length="533" mass="58186">MNDSDSQSTDDINLEDRCNNRLTVIDSERNNVPIISSEIQLNGSFTQSYIVDVLASYSTRSASSAVMTTLMGMRQLNQALAGLLIVSPIVLNLLTYIPMTWRVHKTGGKMESLILMTTALAGMSTITILFSCTDMSSVSGFDWRYGVMLAAGFLTGSGTVVNLLMIDTLKWVPKKSYVPNLQLLYTFLVDSATVTTPLATYFLSQFGFYVPFAIFSGLLLVGGLTEWLLGNPSPYHQFKAHYPHETSKQFSINRGQSEDFLAINYDDVSVLDVLKDNLSVLFDRRSLLLGMTLFASLGSFFVSRTILPRLLGSGFGLTTDEAIITTSLANLITITARPIAAKLILYLDTKSGGVKIHVFGCGLAIIGSAALAAGNLTRLGLYTSLALSNTGFGINMATPLSIASSNSWSTPGDRTLKRVNPSTMFGLFGTVGALGGIMLPILLGLLVDESGEKWYKEYFYFIMSLMLVSAIGVPIIHYQVTRRPGDSLLKSALSFFGKTFNHAGLQQYAVRNEPEEDIEGQENRNQVYVDAFI</sequence>
<name>A0A0W1A6H5_9GAMM</name>
<dbReference type="Pfam" id="PF07690">
    <property type="entry name" value="MFS_1"/>
    <property type="match status" value="1"/>
</dbReference>
<comment type="caution">
    <text evidence="5">The sequence shown here is derived from an EMBL/GenBank/DDBJ whole genome shotgun (WGS) entry which is preliminary data.</text>
</comment>
<keyword evidence="2 4" id="KW-1133">Transmembrane helix</keyword>
<dbReference type="EMBL" id="LNZC01000027">
    <property type="protein sequence ID" value="KTD76902.1"/>
    <property type="molecule type" value="Genomic_DNA"/>
</dbReference>